<dbReference type="Gene3D" id="1.10.8.1080">
    <property type="match status" value="1"/>
</dbReference>
<dbReference type="GO" id="GO:0019899">
    <property type="term" value="F:enzyme binding"/>
    <property type="evidence" value="ECO:0007669"/>
    <property type="project" value="TreeGrafter"/>
</dbReference>
<dbReference type="GO" id="GO:0004857">
    <property type="term" value="F:enzyme inhibitor activity"/>
    <property type="evidence" value="ECO:0007669"/>
    <property type="project" value="TreeGrafter"/>
</dbReference>
<dbReference type="PANTHER" id="PTHR10088">
    <property type="entry name" value="GLUCOKINASE REGULATORY PROTEIN"/>
    <property type="match status" value="1"/>
</dbReference>
<protein>
    <recommendedName>
        <fullName evidence="1">Glucokinase regulatory protein second SIS domain-containing protein</fullName>
    </recommendedName>
</protein>
<dbReference type="GO" id="GO:0009750">
    <property type="term" value="P:response to fructose"/>
    <property type="evidence" value="ECO:0007669"/>
    <property type="project" value="TreeGrafter"/>
</dbReference>
<accession>A0AAW0IUL8</accession>
<dbReference type="GO" id="GO:0042593">
    <property type="term" value="P:glucose homeostasis"/>
    <property type="evidence" value="ECO:0007669"/>
    <property type="project" value="TreeGrafter"/>
</dbReference>
<evidence type="ECO:0000313" key="3">
    <source>
        <dbReference type="Proteomes" id="UP001488838"/>
    </source>
</evidence>
<proteinExistence type="predicted"/>
<dbReference type="Pfam" id="PF22198">
    <property type="entry name" value="GKRP_SIS_2"/>
    <property type="match status" value="1"/>
</dbReference>
<dbReference type="InterPro" id="IPR054017">
    <property type="entry name" value="GKRP_SIS_2"/>
</dbReference>
<dbReference type="AlphaFoldDB" id="A0AAW0IUL8"/>
<dbReference type="PANTHER" id="PTHR10088:SF4">
    <property type="entry name" value="GLUCOKINASE REGULATORY PROTEIN"/>
    <property type="match status" value="1"/>
</dbReference>
<reference evidence="2 3" key="1">
    <citation type="journal article" date="2023" name="bioRxiv">
        <title>Conserved and derived expression patterns and positive selection on dental genes reveal complex evolutionary context of ever-growing rodent molars.</title>
        <authorList>
            <person name="Calamari Z.T."/>
            <person name="Song A."/>
            <person name="Cohen E."/>
            <person name="Akter M."/>
            <person name="Roy R.D."/>
            <person name="Hallikas O."/>
            <person name="Christensen M.M."/>
            <person name="Li P."/>
            <person name="Marangoni P."/>
            <person name="Jernvall J."/>
            <person name="Klein O.D."/>
        </authorList>
    </citation>
    <scope>NUCLEOTIDE SEQUENCE [LARGE SCALE GENOMIC DNA]</scope>
    <source>
        <strain evidence="2">V071</strain>
    </source>
</reference>
<dbReference type="Gene3D" id="3.40.50.12620">
    <property type="match status" value="1"/>
</dbReference>
<dbReference type="Proteomes" id="UP001488838">
    <property type="component" value="Unassembled WGS sequence"/>
</dbReference>
<keyword evidence="3" id="KW-1185">Reference proteome</keyword>
<feature type="domain" description="Glucokinase regulatory protein second SIS" evidence="1">
    <location>
        <begin position="2"/>
        <end position="142"/>
    </location>
</feature>
<dbReference type="EMBL" id="JBBHLL010000092">
    <property type="protein sequence ID" value="KAK7817776.1"/>
    <property type="molecule type" value="Genomic_DNA"/>
</dbReference>
<evidence type="ECO:0000259" key="1">
    <source>
        <dbReference type="Pfam" id="PF22198"/>
    </source>
</evidence>
<organism evidence="2 3">
    <name type="scientific">Myodes glareolus</name>
    <name type="common">Bank vole</name>
    <name type="synonym">Clethrionomys glareolus</name>
    <dbReference type="NCBI Taxonomy" id="447135"/>
    <lineage>
        <taxon>Eukaryota</taxon>
        <taxon>Metazoa</taxon>
        <taxon>Chordata</taxon>
        <taxon>Craniata</taxon>
        <taxon>Vertebrata</taxon>
        <taxon>Euteleostomi</taxon>
        <taxon>Mammalia</taxon>
        <taxon>Eutheria</taxon>
        <taxon>Euarchontoglires</taxon>
        <taxon>Glires</taxon>
        <taxon>Rodentia</taxon>
        <taxon>Myomorpha</taxon>
        <taxon>Muroidea</taxon>
        <taxon>Cricetidae</taxon>
        <taxon>Arvicolinae</taxon>
        <taxon>Myodes</taxon>
    </lineage>
</organism>
<dbReference type="GO" id="GO:0070095">
    <property type="term" value="F:fructose-6-phosphate binding"/>
    <property type="evidence" value="ECO:0007669"/>
    <property type="project" value="TreeGrafter"/>
</dbReference>
<comment type="caution">
    <text evidence="2">The sequence shown here is derived from an EMBL/GenBank/DDBJ whole genome shotgun (WGS) entry which is preliminary data.</text>
</comment>
<name>A0AAW0IUL8_MYOGA</name>
<sequence>MGDNNDMFNQKAELTNQGPQFTFSQEDFLMAILPFLVETDIMVFIFNLDDNLTEVQALVEQVREKTTNIQALVHGTMGQSLPESVQHWGEELGPSKEAVSLRHHHHMATFFFEYEESYVQKFQRELSTKWVLNTVSTGAHVLLRKILQSHMLDLRITNSKLFWRALAMLQRFSGQSKARCIESLLQAIHFPQPLSDDVWAAPISHHIQVAHEKEKVIPTALLSLLQRCSITETKARLAAAPWGCKVVRSALSGPGQKRTTRALGDPTAYIVQ</sequence>
<dbReference type="GO" id="GO:0005829">
    <property type="term" value="C:cytosol"/>
    <property type="evidence" value="ECO:0007669"/>
    <property type="project" value="TreeGrafter"/>
</dbReference>
<dbReference type="Pfam" id="PF20741">
    <property type="entry name" value="GKRP-like_C"/>
    <property type="match status" value="1"/>
</dbReference>
<dbReference type="GO" id="GO:0030246">
    <property type="term" value="F:carbohydrate binding"/>
    <property type="evidence" value="ECO:0007669"/>
    <property type="project" value="TreeGrafter"/>
</dbReference>
<evidence type="ECO:0000313" key="2">
    <source>
        <dbReference type="EMBL" id="KAK7817776.1"/>
    </source>
</evidence>
<dbReference type="InterPro" id="IPR040190">
    <property type="entry name" value="MURQ/GCKR"/>
</dbReference>
<dbReference type="FunFam" id="1.10.8.1080:FF:000002">
    <property type="entry name" value="Glucokinase regulatory protein"/>
    <property type="match status" value="1"/>
</dbReference>
<gene>
    <name evidence="2" type="ORF">U0070_018989</name>
</gene>
<dbReference type="GO" id="GO:0005654">
    <property type="term" value="C:nucleoplasm"/>
    <property type="evidence" value="ECO:0007669"/>
    <property type="project" value="TreeGrafter"/>
</dbReference>